<reference evidence="2" key="1">
    <citation type="submission" date="2022-02" db="EMBL/GenBank/DDBJ databases">
        <title>Draft genome sequence of Candidatus Phytoplasma australasia strain SS02 associated with sesame phyllody disease.</title>
        <authorList>
            <person name="Ranebennur H."/>
            <person name="Kirdat K."/>
            <person name="Tiwarekar B."/>
            <person name="Rawat K."/>
            <person name="Chelam C."/>
            <person name="Solanke A."/>
            <person name="Yadav R."/>
            <person name="Singh K."/>
            <person name="Yadav A."/>
            <person name="Rao G.P."/>
        </authorList>
    </citation>
    <scope>NUCLEOTIDE SEQUENCE [LARGE SCALE GENOMIC DNA]</scope>
    <source>
        <strain evidence="2">SS02</strain>
    </source>
</reference>
<keyword evidence="1" id="KW-0472">Membrane</keyword>
<gene>
    <name evidence="2" type="ORF">KHD59_002345</name>
</gene>
<accession>A0ABS9M426</accession>
<name>A0ABS9M426_9MOLU</name>
<proteinExistence type="predicted"/>
<comment type="caution">
    <text evidence="2">The sequence shown here is derived from an EMBL/GenBank/DDBJ whole genome shotgun (WGS) entry which is preliminary data.</text>
</comment>
<keyword evidence="1" id="KW-0812">Transmembrane</keyword>
<dbReference type="Proteomes" id="UP001196848">
    <property type="component" value="Unassembled WGS sequence"/>
</dbReference>
<evidence type="ECO:0000256" key="1">
    <source>
        <dbReference type="SAM" id="Phobius"/>
    </source>
</evidence>
<sequence length="331" mass="39725">MHLKKKFSKKFIIIIIFTLGLIILMINNKFNEQESWFDYKDSQNSHNNQEELHNNQEELHNNQEELTILESKSGFGSKNHFSYGINKIKITSARFNNIKDYILENTDNIPDDLTSREMYEINSIRNKYKQNYQFLKNKKSYIDKNKAELNKYLDVYCKFRSLKDRFKMLETKIYRQSLQINELKPNVKLESFLNENKNNNNFVISNKDLLESIKSSIHEISVHNPYRAARLEQQLLHQEKVKSEWIWLNEDNYPDKSKKIDLTQNDILSFINELSLIKSKITKLEQDLFEKRLIIEKISQNQQIITEDYEENNRKYQQLIISNLKCLYDIT</sequence>
<organism evidence="2 3">
    <name type="scientific">Sesame phyllody phytoplasma</name>
    <dbReference type="NCBI Taxonomy" id="420408"/>
    <lineage>
        <taxon>Bacteria</taxon>
        <taxon>Bacillati</taxon>
        <taxon>Mycoplasmatota</taxon>
        <taxon>Mollicutes</taxon>
        <taxon>Acholeplasmatales</taxon>
        <taxon>Acholeplasmataceae</taxon>
        <taxon>Candidatus Phytoplasma</taxon>
        <taxon>16SrII (Peanut WB group)</taxon>
    </lineage>
</organism>
<feature type="transmembrane region" description="Helical" evidence="1">
    <location>
        <begin position="12"/>
        <end position="30"/>
    </location>
</feature>
<evidence type="ECO:0000313" key="2">
    <source>
        <dbReference type="EMBL" id="MCG3566932.1"/>
    </source>
</evidence>
<keyword evidence="3" id="KW-1185">Reference proteome</keyword>
<dbReference type="EMBL" id="JAHBAJ020000025">
    <property type="protein sequence ID" value="MCG3566932.1"/>
    <property type="molecule type" value="Genomic_DNA"/>
</dbReference>
<evidence type="ECO:0008006" key="4">
    <source>
        <dbReference type="Google" id="ProtNLM"/>
    </source>
</evidence>
<protein>
    <recommendedName>
        <fullName evidence="4">Effector</fullName>
    </recommendedName>
</protein>
<keyword evidence="1" id="KW-1133">Transmembrane helix</keyword>
<dbReference type="RefSeq" id="WP_193622218.1">
    <property type="nucleotide sequence ID" value="NZ_JAHBAJ020000025.1"/>
</dbReference>
<evidence type="ECO:0000313" key="3">
    <source>
        <dbReference type="Proteomes" id="UP001196848"/>
    </source>
</evidence>